<dbReference type="NCBIfam" id="NF007197">
    <property type="entry name" value="PRK09618.1"/>
    <property type="match status" value="1"/>
</dbReference>
<name>A0A4R3NH25_9BACI</name>
<keyword evidence="4" id="KW-1185">Reference proteome</keyword>
<protein>
    <submittedName>
        <fullName evidence="3">Flagellar basal-body rod modification protein FlgD</fullName>
    </submittedName>
</protein>
<dbReference type="GO" id="GO:0044781">
    <property type="term" value="P:bacterial-type flagellum organization"/>
    <property type="evidence" value="ECO:0007669"/>
    <property type="project" value="UniProtKB-KW"/>
</dbReference>
<keyword evidence="2" id="KW-1005">Bacterial flagellum biogenesis</keyword>
<keyword evidence="3" id="KW-0969">Cilium</keyword>
<dbReference type="RefSeq" id="WP_132370092.1">
    <property type="nucleotide sequence ID" value="NZ_SMAN01000001.1"/>
</dbReference>
<dbReference type="Pfam" id="PF03963">
    <property type="entry name" value="FlgD"/>
    <property type="match status" value="1"/>
</dbReference>
<dbReference type="InterPro" id="IPR005648">
    <property type="entry name" value="FlgD"/>
</dbReference>
<dbReference type="EMBL" id="SMAN01000001">
    <property type="protein sequence ID" value="TCT26768.1"/>
    <property type="molecule type" value="Genomic_DNA"/>
</dbReference>
<evidence type="ECO:0000256" key="1">
    <source>
        <dbReference type="ARBA" id="ARBA00010577"/>
    </source>
</evidence>
<keyword evidence="3" id="KW-0966">Cell projection</keyword>
<evidence type="ECO:0000313" key="4">
    <source>
        <dbReference type="Proteomes" id="UP000294650"/>
    </source>
</evidence>
<comment type="caution">
    <text evidence="3">The sequence shown here is derived from an EMBL/GenBank/DDBJ whole genome shotgun (WGS) entry which is preliminary data.</text>
</comment>
<evidence type="ECO:0000256" key="2">
    <source>
        <dbReference type="ARBA" id="ARBA00022795"/>
    </source>
</evidence>
<reference evidence="3 4" key="1">
    <citation type="submission" date="2019-03" db="EMBL/GenBank/DDBJ databases">
        <title>Genomic Encyclopedia of Type Strains, Phase IV (KMG-IV): sequencing the most valuable type-strain genomes for metagenomic binning, comparative biology and taxonomic classification.</title>
        <authorList>
            <person name="Goeker M."/>
        </authorList>
    </citation>
    <scope>NUCLEOTIDE SEQUENCE [LARGE SCALE GENOMIC DNA]</scope>
    <source>
        <strain evidence="3 4">DSM 25894</strain>
    </source>
</reference>
<gene>
    <name evidence="3" type="ORF">EDD68_101121</name>
</gene>
<organism evidence="3 4">
    <name type="scientific">Melghiribacillus thermohalophilus</name>
    <dbReference type="NCBI Taxonomy" id="1324956"/>
    <lineage>
        <taxon>Bacteria</taxon>
        <taxon>Bacillati</taxon>
        <taxon>Bacillota</taxon>
        <taxon>Bacilli</taxon>
        <taxon>Bacillales</taxon>
        <taxon>Bacillaceae</taxon>
        <taxon>Melghiribacillus</taxon>
    </lineage>
</organism>
<evidence type="ECO:0000313" key="3">
    <source>
        <dbReference type="EMBL" id="TCT26768.1"/>
    </source>
</evidence>
<keyword evidence="3" id="KW-0282">Flagellum</keyword>
<proteinExistence type="inferred from homology"/>
<dbReference type="OrthoDB" id="280334at2"/>
<sequence>MTRIDPSFYLSNQVETGGNSNLGKEEFLKILMAQLENQDPLNPMEDKDFIAQMATFSQLEQLMNISNSMEMFNQFQTYRSVVEYSHLIEKEVTYQTYDSEGNPDGTEKGIVQRVSMADGSIKLVLDSGDEVDVTDVTEISLRTDQTP</sequence>
<dbReference type="AlphaFoldDB" id="A0A4R3NH25"/>
<comment type="similarity">
    <text evidence="1">Belongs to the FlgD family.</text>
</comment>
<accession>A0A4R3NH25</accession>
<dbReference type="Proteomes" id="UP000294650">
    <property type="component" value="Unassembled WGS sequence"/>
</dbReference>